<dbReference type="STRING" id="81857.IV38_GL001426"/>
<evidence type="ECO:0000256" key="8">
    <source>
        <dbReference type="ARBA" id="ARBA00022777"/>
    </source>
</evidence>
<dbReference type="GO" id="GO:0000155">
    <property type="term" value="F:phosphorelay sensor kinase activity"/>
    <property type="evidence" value="ECO:0007669"/>
    <property type="project" value="InterPro"/>
</dbReference>
<dbReference type="SMART" id="SM00387">
    <property type="entry name" value="HATPase_c"/>
    <property type="match status" value="1"/>
</dbReference>
<keyword evidence="5" id="KW-0597">Phosphoprotein</keyword>
<comment type="catalytic activity">
    <reaction evidence="1">
        <text>ATP + protein L-histidine = ADP + protein N-phospho-L-histidine.</text>
        <dbReference type="EC" id="2.7.13.3"/>
    </reaction>
</comment>
<keyword evidence="9 12" id="KW-1133">Transmembrane helix</keyword>
<dbReference type="InterPro" id="IPR036890">
    <property type="entry name" value="HATPase_C_sf"/>
</dbReference>
<dbReference type="OrthoDB" id="9780487at2"/>
<evidence type="ECO:0000256" key="4">
    <source>
        <dbReference type="ARBA" id="ARBA00022475"/>
    </source>
</evidence>
<evidence type="ECO:0000313" key="14">
    <source>
        <dbReference type="EMBL" id="KRN28426.1"/>
    </source>
</evidence>
<feature type="transmembrane region" description="Helical" evidence="12">
    <location>
        <begin position="36"/>
        <end position="61"/>
    </location>
</feature>
<dbReference type="GO" id="GO:0004721">
    <property type="term" value="F:phosphoprotein phosphatase activity"/>
    <property type="evidence" value="ECO:0007669"/>
    <property type="project" value="TreeGrafter"/>
</dbReference>
<keyword evidence="4" id="KW-1003">Cell membrane</keyword>
<gene>
    <name evidence="14" type="ORF">IV38_GL001426</name>
    <name evidence="15" type="ORF">IV40_GL001213</name>
</gene>
<dbReference type="Pfam" id="PF02518">
    <property type="entry name" value="HATPase_c"/>
    <property type="match status" value="1"/>
</dbReference>
<protein>
    <recommendedName>
        <fullName evidence="3">histidine kinase</fullName>
        <ecNumber evidence="3">2.7.13.3</ecNumber>
    </recommendedName>
</protein>
<comment type="caution">
    <text evidence="15">The sequence shown here is derived from an EMBL/GenBank/DDBJ whole genome shotgun (WGS) entry which is preliminary data.</text>
</comment>
<proteinExistence type="predicted"/>
<dbReference type="InterPro" id="IPR004358">
    <property type="entry name" value="Sig_transdc_His_kin-like_C"/>
</dbReference>
<evidence type="ECO:0000256" key="6">
    <source>
        <dbReference type="ARBA" id="ARBA00022679"/>
    </source>
</evidence>
<accession>A0A0R2G2Z8</accession>
<dbReference type="RefSeq" id="WP_057769384.1">
    <property type="nucleotide sequence ID" value="NZ_JQAT01000003.1"/>
</dbReference>
<dbReference type="PATRIC" id="fig|81857.3.peg.1436"/>
<keyword evidence="10" id="KW-0902">Two-component regulatory system</keyword>
<evidence type="ECO:0000256" key="10">
    <source>
        <dbReference type="ARBA" id="ARBA00023012"/>
    </source>
</evidence>
<dbReference type="EMBL" id="JQAT01000003">
    <property type="protein sequence ID" value="KRN28426.1"/>
    <property type="molecule type" value="Genomic_DNA"/>
</dbReference>
<dbReference type="Gene3D" id="3.30.565.10">
    <property type="entry name" value="Histidine kinase-like ATPase, C-terminal domain"/>
    <property type="match status" value="1"/>
</dbReference>
<dbReference type="Proteomes" id="UP000051645">
    <property type="component" value="Unassembled WGS sequence"/>
</dbReference>
<dbReference type="PANTHER" id="PTHR45453:SF2">
    <property type="entry name" value="HISTIDINE KINASE"/>
    <property type="match status" value="1"/>
</dbReference>
<feature type="transmembrane region" description="Helical" evidence="12">
    <location>
        <begin position="12"/>
        <end position="30"/>
    </location>
</feature>
<feature type="domain" description="Histidine kinase" evidence="13">
    <location>
        <begin position="127"/>
        <end position="337"/>
    </location>
</feature>
<dbReference type="SMART" id="SM00388">
    <property type="entry name" value="HisKA"/>
    <property type="match status" value="1"/>
</dbReference>
<dbReference type="CDD" id="cd00082">
    <property type="entry name" value="HisKA"/>
    <property type="match status" value="1"/>
</dbReference>
<evidence type="ECO:0000256" key="1">
    <source>
        <dbReference type="ARBA" id="ARBA00000085"/>
    </source>
</evidence>
<evidence type="ECO:0000256" key="9">
    <source>
        <dbReference type="ARBA" id="ARBA00022989"/>
    </source>
</evidence>
<keyword evidence="6" id="KW-0808">Transferase</keyword>
<keyword evidence="11 12" id="KW-0472">Membrane</keyword>
<dbReference type="InterPro" id="IPR003594">
    <property type="entry name" value="HATPase_dom"/>
</dbReference>
<dbReference type="PRINTS" id="PR00344">
    <property type="entry name" value="BCTRLSENSOR"/>
</dbReference>
<evidence type="ECO:0000313" key="16">
    <source>
        <dbReference type="Proteomes" id="UP000051645"/>
    </source>
</evidence>
<evidence type="ECO:0000256" key="7">
    <source>
        <dbReference type="ARBA" id="ARBA00022692"/>
    </source>
</evidence>
<evidence type="ECO:0000256" key="5">
    <source>
        <dbReference type="ARBA" id="ARBA00022553"/>
    </source>
</evidence>
<dbReference type="SUPFAM" id="SSF47384">
    <property type="entry name" value="Homodimeric domain of signal transducing histidine kinase"/>
    <property type="match status" value="1"/>
</dbReference>
<dbReference type="PANTHER" id="PTHR45453">
    <property type="entry name" value="PHOSPHATE REGULON SENSOR PROTEIN PHOR"/>
    <property type="match status" value="1"/>
</dbReference>
<dbReference type="EC" id="2.7.13.3" evidence="3"/>
<dbReference type="SUPFAM" id="SSF55874">
    <property type="entry name" value="ATPase domain of HSP90 chaperone/DNA topoisomerase II/histidine kinase"/>
    <property type="match status" value="1"/>
</dbReference>
<organism evidence="15 16">
    <name type="scientific">Lactobacillus selangorensis</name>
    <dbReference type="NCBI Taxonomy" id="81857"/>
    <lineage>
        <taxon>Bacteria</taxon>
        <taxon>Bacillati</taxon>
        <taxon>Bacillota</taxon>
        <taxon>Bacilli</taxon>
        <taxon>Lactobacillales</taxon>
        <taxon>Lactobacillaceae</taxon>
        <taxon>Lactobacillus</taxon>
    </lineage>
</organism>
<evidence type="ECO:0000256" key="12">
    <source>
        <dbReference type="SAM" id="Phobius"/>
    </source>
</evidence>
<dbReference type="Proteomes" id="UP000051751">
    <property type="component" value="Unassembled WGS sequence"/>
</dbReference>
<sequence length="352" mass="40993">MTFFAYLRDHAFHFFFWLGSLVLLNLILWLEPSYTIHLATLLYLDGLLSIFFFIFMGLLYWHELPWYRAISERQQAQDDALNWPLNEANSNAQQQIQDYVDQLLRAHQQSLENEISAQQDQREFIDSWVHEIKVPLAATRLLIESVEEDLPDKKFTQFELELQKINFYVEQVLYYSRLNDFAKDYLIQEYPAKPIINDLIRDNMNYFFEKQIHVEVNGPDVELLTDEKWLRFILEQILSNSLRYTPKGGTITITTKHAQRGNWITIADTGIGIPPQDLPRVFDKGFTGSNGRQSNERATGLGLYLAQQMSRKLGHQLTIASTQGQGTTVTLFFPLLSYYNDENGDFVGKVES</sequence>
<evidence type="ECO:0000256" key="11">
    <source>
        <dbReference type="ARBA" id="ARBA00023136"/>
    </source>
</evidence>
<keyword evidence="7 12" id="KW-0812">Transmembrane</keyword>
<keyword evidence="8 15" id="KW-0418">Kinase</keyword>
<dbReference type="PROSITE" id="PS50109">
    <property type="entry name" value="HIS_KIN"/>
    <property type="match status" value="1"/>
</dbReference>
<name>A0A0R2G2Z8_9LACO</name>
<dbReference type="InterPro" id="IPR050351">
    <property type="entry name" value="BphY/WalK/GraS-like"/>
</dbReference>
<dbReference type="AlphaFoldDB" id="A0A0R2G2Z8"/>
<dbReference type="Gene3D" id="1.10.287.130">
    <property type="match status" value="1"/>
</dbReference>
<dbReference type="EMBL" id="JQAZ01000003">
    <property type="protein sequence ID" value="KRN31927.1"/>
    <property type="molecule type" value="Genomic_DNA"/>
</dbReference>
<dbReference type="InterPro" id="IPR003661">
    <property type="entry name" value="HisK_dim/P_dom"/>
</dbReference>
<comment type="subcellular location">
    <subcellularLocation>
        <location evidence="2">Cell membrane</location>
        <topology evidence="2">Multi-pass membrane protein</topology>
    </subcellularLocation>
</comment>
<evidence type="ECO:0000259" key="13">
    <source>
        <dbReference type="PROSITE" id="PS50109"/>
    </source>
</evidence>
<dbReference type="GO" id="GO:0005886">
    <property type="term" value="C:plasma membrane"/>
    <property type="evidence" value="ECO:0007669"/>
    <property type="project" value="UniProtKB-SubCell"/>
</dbReference>
<evidence type="ECO:0000256" key="2">
    <source>
        <dbReference type="ARBA" id="ARBA00004651"/>
    </source>
</evidence>
<reference evidence="16 17" key="1">
    <citation type="journal article" date="2015" name="Genome Announc.">
        <title>Expanding the biotechnology potential of lactobacilli through comparative genomics of 213 strains and associated genera.</title>
        <authorList>
            <person name="Sun Z."/>
            <person name="Harris H.M."/>
            <person name="McCann A."/>
            <person name="Guo C."/>
            <person name="Argimon S."/>
            <person name="Zhang W."/>
            <person name="Yang X."/>
            <person name="Jeffery I.B."/>
            <person name="Cooney J.C."/>
            <person name="Kagawa T.F."/>
            <person name="Liu W."/>
            <person name="Song Y."/>
            <person name="Salvetti E."/>
            <person name="Wrobel A."/>
            <person name="Rasinkangas P."/>
            <person name="Parkhill J."/>
            <person name="Rea M.C."/>
            <person name="O'Sullivan O."/>
            <person name="Ritari J."/>
            <person name="Douillard F.P."/>
            <person name="Paul Ross R."/>
            <person name="Yang R."/>
            <person name="Briner A.E."/>
            <person name="Felis G.E."/>
            <person name="de Vos W.M."/>
            <person name="Barrangou R."/>
            <person name="Klaenhammer T.R."/>
            <person name="Caufield P.W."/>
            <person name="Cui Y."/>
            <person name="Zhang H."/>
            <person name="O'Toole P.W."/>
        </authorList>
    </citation>
    <scope>NUCLEOTIDE SEQUENCE [LARGE SCALE GENOMIC DNA]</scope>
    <source>
        <strain evidence="14 17">ATCC BAA-66</strain>
        <strain evidence="15 16">DSM 13344</strain>
    </source>
</reference>
<dbReference type="InterPro" id="IPR005467">
    <property type="entry name" value="His_kinase_dom"/>
</dbReference>
<dbReference type="InterPro" id="IPR036097">
    <property type="entry name" value="HisK_dim/P_sf"/>
</dbReference>
<evidence type="ECO:0000313" key="15">
    <source>
        <dbReference type="EMBL" id="KRN31927.1"/>
    </source>
</evidence>
<keyword evidence="16" id="KW-1185">Reference proteome</keyword>
<evidence type="ECO:0000256" key="3">
    <source>
        <dbReference type="ARBA" id="ARBA00012438"/>
    </source>
</evidence>
<evidence type="ECO:0000313" key="17">
    <source>
        <dbReference type="Proteomes" id="UP000051751"/>
    </source>
</evidence>
<dbReference type="GO" id="GO:0016036">
    <property type="term" value="P:cellular response to phosphate starvation"/>
    <property type="evidence" value="ECO:0007669"/>
    <property type="project" value="TreeGrafter"/>
</dbReference>